<keyword evidence="2" id="KW-0812">Transmembrane</keyword>
<feature type="region of interest" description="Disordered" evidence="1">
    <location>
        <begin position="1"/>
        <end position="153"/>
    </location>
</feature>
<evidence type="ECO:0000313" key="3">
    <source>
        <dbReference type="EMBL" id="KAK8767570.1"/>
    </source>
</evidence>
<feature type="region of interest" description="Disordered" evidence="1">
    <location>
        <begin position="241"/>
        <end position="269"/>
    </location>
</feature>
<comment type="caution">
    <text evidence="3">The sequence shown here is derived from an EMBL/GenBank/DDBJ whole genome shotgun (WGS) entry which is preliminary data.</text>
</comment>
<reference evidence="3 4" key="1">
    <citation type="journal article" date="2023" name="Arcadia Sci">
        <title>De novo assembly of a long-read Amblyomma americanum tick genome.</title>
        <authorList>
            <person name="Chou S."/>
            <person name="Poskanzer K.E."/>
            <person name="Rollins M."/>
            <person name="Thuy-Boun P.S."/>
        </authorList>
    </citation>
    <scope>NUCLEOTIDE SEQUENCE [LARGE SCALE GENOMIC DNA]</scope>
    <source>
        <strain evidence="3">F_SG_1</strain>
        <tissue evidence="3">Salivary glands</tissue>
    </source>
</reference>
<keyword evidence="4" id="KW-1185">Reference proteome</keyword>
<feature type="compositionally biased region" description="Basic residues" evidence="1">
    <location>
        <begin position="1"/>
        <end position="28"/>
    </location>
</feature>
<feature type="transmembrane region" description="Helical" evidence="2">
    <location>
        <begin position="279"/>
        <end position="301"/>
    </location>
</feature>
<organism evidence="3 4">
    <name type="scientific">Amblyomma americanum</name>
    <name type="common">Lone star tick</name>
    <dbReference type="NCBI Taxonomy" id="6943"/>
    <lineage>
        <taxon>Eukaryota</taxon>
        <taxon>Metazoa</taxon>
        <taxon>Ecdysozoa</taxon>
        <taxon>Arthropoda</taxon>
        <taxon>Chelicerata</taxon>
        <taxon>Arachnida</taxon>
        <taxon>Acari</taxon>
        <taxon>Parasitiformes</taxon>
        <taxon>Ixodida</taxon>
        <taxon>Ixodoidea</taxon>
        <taxon>Ixodidae</taxon>
        <taxon>Amblyomminae</taxon>
        <taxon>Amblyomma</taxon>
    </lineage>
</organism>
<feature type="region of interest" description="Disordered" evidence="1">
    <location>
        <begin position="177"/>
        <end position="227"/>
    </location>
</feature>
<keyword evidence="2" id="KW-0472">Membrane</keyword>
<keyword evidence="2" id="KW-1133">Transmembrane helix</keyword>
<evidence type="ECO:0000313" key="4">
    <source>
        <dbReference type="Proteomes" id="UP001321473"/>
    </source>
</evidence>
<name>A0AAQ4DYN0_AMBAM</name>
<evidence type="ECO:0000256" key="1">
    <source>
        <dbReference type="SAM" id="MobiDB-lite"/>
    </source>
</evidence>
<evidence type="ECO:0008006" key="5">
    <source>
        <dbReference type="Google" id="ProtNLM"/>
    </source>
</evidence>
<protein>
    <recommendedName>
        <fullName evidence="5">Transmembrane protein</fullName>
    </recommendedName>
</protein>
<evidence type="ECO:0000256" key="2">
    <source>
        <dbReference type="SAM" id="Phobius"/>
    </source>
</evidence>
<gene>
    <name evidence="3" type="ORF">V5799_005649</name>
</gene>
<accession>A0AAQ4DYN0</accession>
<sequence length="329" mass="36157">MIRKKRGRPVRRRPLSRRKSHAAGLRRVRAPDETRKGAVAKTVTLRKLPETTSHPPALGPPRAKRGAFRLRLVPKVSSKAPQSRPSETPTHPETTTAVQFLRHRARPRALRPTPAPRESNGTAARTSVAGKLPETTSPQAALRRTSDEKHSPGAQLCCTHPVSVPQGGEKSFGTVEPLVREESRGSRMKWRSPAPPHRSSKLSAPFARKTAREAPSTTKGPISATAHVAERSELWKATTELGNQLSDGRKSSVRFGSTTQLEITPRSSTSQKSEGLRRVFIEVCVTTAVAATGVLLMWAMWPYANTVMKYCDSAECKLASEGEPRRRQK</sequence>
<dbReference type="EMBL" id="JARKHS020025339">
    <property type="protein sequence ID" value="KAK8767570.1"/>
    <property type="molecule type" value="Genomic_DNA"/>
</dbReference>
<dbReference type="AlphaFoldDB" id="A0AAQ4DYN0"/>
<feature type="compositionally biased region" description="Low complexity" evidence="1">
    <location>
        <begin position="87"/>
        <end position="96"/>
    </location>
</feature>
<proteinExistence type="predicted"/>
<dbReference type="Proteomes" id="UP001321473">
    <property type="component" value="Unassembled WGS sequence"/>
</dbReference>
<feature type="compositionally biased region" description="Polar residues" evidence="1">
    <location>
        <begin position="254"/>
        <end position="269"/>
    </location>
</feature>